<proteinExistence type="predicted"/>
<name>A0A8J6TGD6_9BACT</name>
<dbReference type="CDD" id="cd02440">
    <property type="entry name" value="AdoMet_MTases"/>
    <property type="match status" value="1"/>
</dbReference>
<keyword evidence="1" id="KW-0808">Transferase</keyword>
<evidence type="ECO:0000256" key="1">
    <source>
        <dbReference type="ARBA" id="ARBA00022603"/>
    </source>
</evidence>
<dbReference type="GO" id="GO:0003676">
    <property type="term" value="F:nucleic acid binding"/>
    <property type="evidence" value="ECO:0007669"/>
    <property type="project" value="InterPro"/>
</dbReference>
<sequence length="245" mass="27692">MNHPRTTKDTLFDGDLHCCQYEKGYRFSLDPVLLAHFVQPRVGQRFLDLGAGSGIISLILSYRWPSIRLTALELQPQLFSLIEQNVRQNSFQERIGLMCGDLRRIDTLLDPESFDQVVCNPPYGSPGSGRLNPGDEQAIARHEIQCELSDIVQAISFCLKNRGRASLVYPADRAAVLIQALKNKRLEPKRLQVVHSYPGSSGKLVLIEVMKNGGEELEILPPFYVYTKQGGEYSPEMAQLYKRNR</sequence>
<protein>
    <submittedName>
        <fullName evidence="4">tRNA1(Val) (Adenine(37)-N6)-methyltransferase</fullName>
    </submittedName>
</protein>
<keyword evidence="1" id="KW-0489">Methyltransferase</keyword>
<dbReference type="EMBL" id="JACNJZ010000129">
    <property type="protein sequence ID" value="MBC8318110.1"/>
    <property type="molecule type" value="Genomic_DNA"/>
</dbReference>
<comment type="caution">
    <text evidence="4">The sequence shown here is derived from an EMBL/GenBank/DDBJ whole genome shotgun (WGS) entry which is preliminary data.</text>
</comment>
<dbReference type="GO" id="GO:0032259">
    <property type="term" value="P:methylation"/>
    <property type="evidence" value="ECO:0007669"/>
    <property type="project" value="UniProtKB-KW"/>
</dbReference>
<dbReference type="PANTHER" id="PTHR47739">
    <property type="entry name" value="TRNA1(VAL) (ADENINE(37)-N6)-METHYLTRANSFERASE"/>
    <property type="match status" value="1"/>
</dbReference>
<organism evidence="4 5">
    <name type="scientific">Candidatus Desulfobia pelagia</name>
    <dbReference type="NCBI Taxonomy" id="2841692"/>
    <lineage>
        <taxon>Bacteria</taxon>
        <taxon>Pseudomonadati</taxon>
        <taxon>Thermodesulfobacteriota</taxon>
        <taxon>Desulfobulbia</taxon>
        <taxon>Desulfobulbales</taxon>
        <taxon>Desulfobulbaceae</taxon>
        <taxon>Candidatus Desulfobia</taxon>
    </lineage>
</organism>
<dbReference type="SUPFAM" id="SSF53335">
    <property type="entry name" value="S-adenosyl-L-methionine-dependent methyltransferases"/>
    <property type="match status" value="1"/>
</dbReference>
<dbReference type="InterPro" id="IPR050210">
    <property type="entry name" value="tRNA_Adenine-N(6)_MTase"/>
</dbReference>
<gene>
    <name evidence="4" type="ORF">H8E41_09395</name>
</gene>
<dbReference type="Pfam" id="PF05175">
    <property type="entry name" value="MTS"/>
    <property type="match status" value="1"/>
</dbReference>
<dbReference type="InterPro" id="IPR002052">
    <property type="entry name" value="DNA_methylase_N6_adenine_CS"/>
</dbReference>
<accession>A0A8J6TGD6</accession>
<dbReference type="AlphaFoldDB" id="A0A8J6TGD6"/>
<keyword evidence="2" id="KW-0949">S-adenosyl-L-methionine</keyword>
<dbReference type="Proteomes" id="UP000614424">
    <property type="component" value="Unassembled WGS sequence"/>
</dbReference>
<reference evidence="4 5" key="1">
    <citation type="submission" date="2020-08" db="EMBL/GenBank/DDBJ databases">
        <title>Bridging the membrane lipid divide: bacteria of the FCB group superphylum have the potential to synthesize archaeal ether lipids.</title>
        <authorList>
            <person name="Villanueva L."/>
            <person name="Von Meijenfeldt F.A.B."/>
            <person name="Westbye A.B."/>
            <person name="Yadav S."/>
            <person name="Hopmans E.C."/>
            <person name="Dutilh B.E."/>
            <person name="Sinninghe Damste J.S."/>
        </authorList>
    </citation>
    <scope>NUCLEOTIDE SEQUENCE [LARGE SCALE GENOMIC DNA]</scope>
    <source>
        <strain evidence="4">NIOZ-UU47</strain>
    </source>
</reference>
<dbReference type="InterPro" id="IPR007848">
    <property type="entry name" value="Small_mtfrase_dom"/>
</dbReference>
<evidence type="ECO:0000259" key="3">
    <source>
        <dbReference type="Pfam" id="PF05175"/>
    </source>
</evidence>
<feature type="domain" description="Methyltransferase small" evidence="3">
    <location>
        <begin position="33"/>
        <end position="124"/>
    </location>
</feature>
<dbReference type="PROSITE" id="PS00092">
    <property type="entry name" value="N6_MTASE"/>
    <property type="match status" value="1"/>
</dbReference>
<evidence type="ECO:0000313" key="5">
    <source>
        <dbReference type="Proteomes" id="UP000614424"/>
    </source>
</evidence>
<evidence type="ECO:0000256" key="2">
    <source>
        <dbReference type="ARBA" id="ARBA00022691"/>
    </source>
</evidence>
<dbReference type="GO" id="GO:0008757">
    <property type="term" value="F:S-adenosylmethionine-dependent methyltransferase activity"/>
    <property type="evidence" value="ECO:0007669"/>
    <property type="project" value="UniProtKB-ARBA"/>
</dbReference>
<evidence type="ECO:0000313" key="4">
    <source>
        <dbReference type="EMBL" id="MBC8318110.1"/>
    </source>
</evidence>
<dbReference type="GO" id="GO:0008170">
    <property type="term" value="F:N-methyltransferase activity"/>
    <property type="evidence" value="ECO:0007669"/>
    <property type="project" value="UniProtKB-ARBA"/>
</dbReference>
<dbReference type="Gene3D" id="3.40.50.150">
    <property type="entry name" value="Vaccinia Virus protein VP39"/>
    <property type="match status" value="1"/>
</dbReference>
<dbReference type="PANTHER" id="PTHR47739:SF1">
    <property type="entry name" value="TRNA1(VAL) (ADENINE(37)-N6)-METHYLTRANSFERASE"/>
    <property type="match status" value="1"/>
</dbReference>
<dbReference type="InterPro" id="IPR029063">
    <property type="entry name" value="SAM-dependent_MTases_sf"/>
</dbReference>